<dbReference type="InterPro" id="IPR029063">
    <property type="entry name" value="SAM-dependent_MTases_sf"/>
</dbReference>
<name>A0A2P5VTZ3_GOSBA</name>
<evidence type="ECO:0000256" key="4">
    <source>
        <dbReference type="ARBA" id="ARBA00022603"/>
    </source>
</evidence>
<evidence type="ECO:0000256" key="6">
    <source>
        <dbReference type="ARBA" id="ARBA00022691"/>
    </source>
</evidence>
<accession>A0A2P5VTZ3</accession>
<dbReference type="InterPro" id="IPR026610">
    <property type="entry name" value="Hen1"/>
</dbReference>
<dbReference type="GO" id="GO:0030422">
    <property type="term" value="P:siRNA processing"/>
    <property type="evidence" value="ECO:0007669"/>
    <property type="project" value="TreeGrafter"/>
</dbReference>
<organism evidence="13 14">
    <name type="scientific">Gossypium barbadense</name>
    <name type="common">Sea Island cotton</name>
    <name type="synonym">Hibiscus barbadensis</name>
    <dbReference type="NCBI Taxonomy" id="3634"/>
    <lineage>
        <taxon>Eukaryota</taxon>
        <taxon>Viridiplantae</taxon>
        <taxon>Streptophyta</taxon>
        <taxon>Embryophyta</taxon>
        <taxon>Tracheophyta</taxon>
        <taxon>Spermatophyta</taxon>
        <taxon>Magnoliopsida</taxon>
        <taxon>eudicotyledons</taxon>
        <taxon>Gunneridae</taxon>
        <taxon>Pentapetalae</taxon>
        <taxon>rosids</taxon>
        <taxon>malvids</taxon>
        <taxon>Malvales</taxon>
        <taxon>Malvaceae</taxon>
        <taxon>Malvoideae</taxon>
        <taxon>Gossypium</taxon>
    </lineage>
</organism>
<evidence type="ECO:0000256" key="2">
    <source>
        <dbReference type="ARBA" id="ARBA00009026"/>
    </source>
</evidence>
<dbReference type="PANTHER" id="PTHR21404:SF3">
    <property type="entry name" value="SMALL RNA 2'-O-METHYLTRANSFERASE"/>
    <property type="match status" value="1"/>
</dbReference>
<comment type="cofactor">
    <cofactor evidence="1">
        <name>Mg(2+)</name>
        <dbReference type="ChEBI" id="CHEBI:18420"/>
    </cofactor>
</comment>
<evidence type="ECO:0000256" key="1">
    <source>
        <dbReference type="ARBA" id="ARBA00001946"/>
    </source>
</evidence>
<reference evidence="13 14" key="1">
    <citation type="submission" date="2015-01" db="EMBL/GenBank/DDBJ databases">
        <title>Genome of allotetraploid Gossypium barbadense reveals genomic plasticity and fiber elongation in cotton evolution.</title>
        <authorList>
            <person name="Chen X."/>
            <person name="Liu X."/>
            <person name="Zhao B."/>
            <person name="Zheng H."/>
            <person name="Hu Y."/>
            <person name="Lu G."/>
            <person name="Yang C."/>
            <person name="Chen J."/>
            <person name="Shan C."/>
            <person name="Zhang L."/>
            <person name="Zhou Y."/>
            <person name="Wang L."/>
            <person name="Guo W."/>
            <person name="Bai Y."/>
            <person name="Ruan J."/>
            <person name="Shangguan X."/>
            <person name="Mao Y."/>
            <person name="Jiang J."/>
            <person name="Zhu Y."/>
            <person name="Lei J."/>
            <person name="Kang H."/>
            <person name="Chen S."/>
            <person name="He X."/>
            <person name="Wang R."/>
            <person name="Wang Y."/>
            <person name="Chen J."/>
            <person name="Wang L."/>
            <person name="Yu S."/>
            <person name="Wang B."/>
            <person name="Wei J."/>
            <person name="Song S."/>
            <person name="Lu X."/>
            <person name="Gao Z."/>
            <person name="Gu W."/>
            <person name="Deng X."/>
            <person name="Ma D."/>
            <person name="Wang S."/>
            <person name="Liang W."/>
            <person name="Fang L."/>
            <person name="Cai C."/>
            <person name="Zhu X."/>
            <person name="Zhou B."/>
            <person name="Zhang Y."/>
            <person name="Chen Z."/>
            <person name="Xu S."/>
            <person name="Zhu R."/>
            <person name="Wang S."/>
            <person name="Zhang T."/>
            <person name="Zhao G."/>
        </authorList>
    </citation>
    <scope>NUCLEOTIDE SEQUENCE [LARGE SCALE GENOMIC DNA]</scope>
    <source>
        <strain evidence="14">cv. Xinhai21</strain>
        <tissue evidence="13">Leaf</tissue>
    </source>
</reference>
<keyword evidence="4" id="KW-0489">Methyltransferase</keyword>
<keyword evidence="7" id="KW-0479">Metal-binding</keyword>
<keyword evidence="10" id="KW-0943">RNA-mediated gene silencing</keyword>
<dbReference type="GO" id="GO:0046872">
    <property type="term" value="F:metal ion binding"/>
    <property type="evidence" value="ECO:0007669"/>
    <property type="project" value="UniProtKB-KW"/>
</dbReference>
<keyword evidence="9" id="KW-0694">RNA-binding</keyword>
<comment type="similarity">
    <text evidence="2">Belongs to the methyltransferase superfamily. HEN1 family.</text>
</comment>
<dbReference type="OrthoDB" id="1697332at2759"/>
<proteinExistence type="inferred from homology"/>
<dbReference type="GO" id="GO:0001510">
    <property type="term" value="P:RNA methylation"/>
    <property type="evidence" value="ECO:0007669"/>
    <property type="project" value="InterPro"/>
</dbReference>
<evidence type="ECO:0000256" key="8">
    <source>
        <dbReference type="ARBA" id="ARBA00022842"/>
    </source>
</evidence>
<evidence type="ECO:0000256" key="12">
    <source>
        <dbReference type="ARBA" id="ARBA00048418"/>
    </source>
</evidence>
<gene>
    <name evidence="13" type="ORF">GOBAR_AA38402</name>
</gene>
<evidence type="ECO:0000256" key="7">
    <source>
        <dbReference type="ARBA" id="ARBA00022723"/>
    </source>
</evidence>
<dbReference type="GO" id="GO:0090486">
    <property type="term" value="F:small RNA 2'-O-methyltransferase activity"/>
    <property type="evidence" value="ECO:0007669"/>
    <property type="project" value="UniProtKB-EC"/>
</dbReference>
<dbReference type="GO" id="GO:0005634">
    <property type="term" value="C:nucleus"/>
    <property type="evidence" value="ECO:0007669"/>
    <property type="project" value="TreeGrafter"/>
</dbReference>
<dbReference type="EC" id="2.1.1.386" evidence="11"/>
<dbReference type="GO" id="GO:0003723">
    <property type="term" value="F:RNA binding"/>
    <property type="evidence" value="ECO:0007669"/>
    <property type="project" value="UniProtKB-KW"/>
</dbReference>
<dbReference type="Gene3D" id="3.40.50.150">
    <property type="entry name" value="Vaccinia Virus protein VP39"/>
    <property type="match status" value="1"/>
</dbReference>
<evidence type="ECO:0000256" key="5">
    <source>
        <dbReference type="ARBA" id="ARBA00022679"/>
    </source>
</evidence>
<dbReference type="Proteomes" id="UP000239757">
    <property type="component" value="Unassembled WGS sequence"/>
</dbReference>
<evidence type="ECO:0000313" key="13">
    <source>
        <dbReference type="EMBL" id="PPR82311.1"/>
    </source>
</evidence>
<evidence type="ECO:0000313" key="14">
    <source>
        <dbReference type="Proteomes" id="UP000239757"/>
    </source>
</evidence>
<comment type="catalytic activity">
    <reaction evidence="12">
        <text>small RNA 3'-end nucleotide + S-adenosyl-L-methionine = small RNA 3'-end 2'-O-methylnucleotide + S-adenosyl-L-homocysteine + H(+)</text>
        <dbReference type="Rhea" id="RHEA:37887"/>
        <dbReference type="Rhea" id="RHEA-COMP:10415"/>
        <dbReference type="Rhea" id="RHEA-COMP:10416"/>
        <dbReference type="ChEBI" id="CHEBI:15378"/>
        <dbReference type="ChEBI" id="CHEBI:57856"/>
        <dbReference type="ChEBI" id="CHEBI:59789"/>
        <dbReference type="ChEBI" id="CHEBI:74896"/>
        <dbReference type="ChEBI" id="CHEBI:74898"/>
        <dbReference type="EC" id="2.1.1.386"/>
    </reaction>
</comment>
<dbReference type="EMBL" id="KZ670912">
    <property type="protein sequence ID" value="PPR82311.1"/>
    <property type="molecule type" value="Genomic_DNA"/>
</dbReference>
<evidence type="ECO:0000256" key="10">
    <source>
        <dbReference type="ARBA" id="ARBA00023158"/>
    </source>
</evidence>
<evidence type="ECO:0000256" key="9">
    <source>
        <dbReference type="ARBA" id="ARBA00022884"/>
    </source>
</evidence>
<protein>
    <recommendedName>
        <fullName evidence="3">Small RNA 2'-O-methyltransferase</fullName>
        <ecNumber evidence="11">2.1.1.386</ecNumber>
    </recommendedName>
</protein>
<keyword evidence="8" id="KW-0460">Magnesium</keyword>
<evidence type="ECO:0000256" key="3">
    <source>
        <dbReference type="ARBA" id="ARBA00021330"/>
    </source>
</evidence>
<sequence>MEEEQASLFGDIVLSSFRPRILIVSTPNYEYNVVLQKSNLTSHEDDPEEKIQSQSCKFRNHDHKFEWTREQFQHWASELAVRHKYRVEFSGVGGAVDLEPGFASQIAVFRRVFLPEDDDSLKDENSASELGKPIQELLSTTIKMRLDNRSRSMNNTTIFYRWKSI</sequence>
<dbReference type="GO" id="GO:0005737">
    <property type="term" value="C:cytoplasm"/>
    <property type="evidence" value="ECO:0007669"/>
    <property type="project" value="TreeGrafter"/>
</dbReference>
<dbReference type="PANTHER" id="PTHR21404">
    <property type="entry name" value="HEN1"/>
    <property type="match status" value="1"/>
</dbReference>
<keyword evidence="6" id="KW-0949">S-adenosyl-L-methionine</keyword>
<dbReference type="AlphaFoldDB" id="A0A2P5VTZ3"/>
<evidence type="ECO:0000256" key="11">
    <source>
        <dbReference type="ARBA" id="ARBA00035025"/>
    </source>
</evidence>
<keyword evidence="5" id="KW-0808">Transferase</keyword>